<dbReference type="InParanoid" id="E9H026"/>
<dbReference type="GO" id="GO:0006338">
    <property type="term" value="P:chromatin remodeling"/>
    <property type="evidence" value="ECO:0000318"/>
    <property type="project" value="GO_Central"/>
</dbReference>
<dbReference type="HOGENOM" id="CLU_1236181_0_0_1"/>
<name>E9H026_DAPPU</name>
<dbReference type="GO" id="GO:0051864">
    <property type="term" value="F:histone H3K36 demethylase activity"/>
    <property type="evidence" value="ECO:0000318"/>
    <property type="project" value="GO_Central"/>
</dbReference>
<organism evidence="2 3">
    <name type="scientific">Daphnia pulex</name>
    <name type="common">Water flea</name>
    <dbReference type="NCBI Taxonomy" id="6669"/>
    <lineage>
        <taxon>Eukaryota</taxon>
        <taxon>Metazoa</taxon>
        <taxon>Ecdysozoa</taxon>
        <taxon>Arthropoda</taxon>
        <taxon>Crustacea</taxon>
        <taxon>Branchiopoda</taxon>
        <taxon>Diplostraca</taxon>
        <taxon>Cladocera</taxon>
        <taxon>Anomopoda</taxon>
        <taxon>Daphniidae</taxon>
        <taxon>Daphnia</taxon>
    </lineage>
</organism>
<dbReference type="AlphaFoldDB" id="E9H026"/>
<dbReference type="InterPro" id="IPR003347">
    <property type="entry name" value="JmjC_dom"/>
</dbReference>
<accession>E9H026</accession>
<dbReference type="SMART" id="SM00558">
    <property type="entry name" value="JmjC"/>
    <property type="match status" value="1"/>
</dbReference>
<dbReference type="eggNOG" id="KOG0958">
    <property type="taxonomic scope" value="Eukaryota"/>
</dbReference>
<dbReference type="OrthoDB" id="1678912at2759"/>
<sequence length="224" mass="25877">MFDEIDKSKKWPIYVIDKEGTFFPRNSQNYWHLAALKNTFTPFVRDAEKVLPGINTTVIMLAQIMSFTACGGYGFPSVMYHHYGEPKFWIIVPQAFATRLINLFKAEVPDYYKNCEAASRNAQNILLFPQILKAANPPIPFKYIKQCVGQYVVTFPGAYHMVLNSGYNICEGLNFSVDRWTQKYAKKERRCTCDLKPKPKKDVPLSFKIESFYFYQVLASRVSS</sequence>
<gene>
    <name evidence="2" type="ORF">DAPPUDRAFT_323887</name>
</gene>
<feature type="domain" description="JmjC" evidence="1">
    <location>
        <begin position="25"/>
        <end position="192"/>
    </location>
</feature>
<dbReference type="PANTHER" id="PTHR10694">
    <property type="entry name" value="LYSINE-SPECIFIC DEMETHYLASE"/>
    <property type="match status" value="1"/>
</dbReference>
<dbReference type="PROSITE" id="PS51184">
    <property type="entry name" value="JMJC"/>
    <property type="match status" value="1"/>
</dbReference>
<keyword evidence="3" id="KW-1185">Reference proteome</keyword>
<reference evidence="2 3" key="1">
    <citation type="journal article" date="2011" name="Science">
        <title>The ecoresponsive genome of Daphnia pulex.</title>
        <authorList>
            <person name="Colbourne J.K."/>
            <person name="Pfrender M.E."/>
            <person name="Gilbert D."/>
            <person name="Thomas W.K."/>
            <person name="Tucker A."/>
            <person name="Oakley T.H."/>
            <person name="Tokishita S."/>
            <person name="Aerts A."/>
            <person name="Arnold G.J."/>
            <person name="Basu M.K."/>
            <person name="Bauer D.J."/>
            <person name="Caceres C.E."/>
            <person name="Carmel L."/>
            <person name="Casola C."/>
            <person name="Choi J.H."/>
            <person name="Detter J.C."/>
            <person name="Dong Q."/>
            <person name="Dusheyko S."/>
            <person name="Eads B.D."/>
            <person name="Frohlich T."/>
            <person name="Geiler-Samerotte K.A."/>
            <person name="Gerlach D."/>
            <person name="Hatcher P."/>
            <person name="Jogdeo S."/>
            <person name="Krijgsveld J."/>
            <person name="Kriventseva E.V."/>
            <person name="Kultz D."/>
            <person name="Laforsch C."/>
            <person name="Lindquist E."/>
            <person name="Lopez J."/>
            <person name="Manak J.R."/>
            <person name="Muller J."/>
            <person name="Pangilinan J."/>
            <person name="Patwardhan R.P."/>
            <person name="Pitluck S."/>
            <person name="Pritham E.J."/>
            <person name="Rechtsteiner A."/>
            <person name="Rho M."/>
            <person name="Rogozin I.B."/>
            <person name="Sakarya O."/>
            <person name="Salamov A."/>
            <person name="Schaack S."/>
            <person name="Shapiro H."/>
            <person name="Shiga Y."/>
            <person name="Skalitzky C."/>
            <person name="Smith Z."/>
            <person name="Souvorov A."/>
            <person name="Sung W."/>
            <person name="Tang Z."/>
            <person name="Tsuchiya D."/>
            <person name="Tu H."/>
            <person name="Vos H."/>
            <person name="Wang M."/>
            <person name="Wolf Y.I."/>
            <person name="Yamagata H."/>
            <person name="Yamada T."/>
            <person name="Ye Y."/>
            <person name="Shaw J.R."/>
            <person name="Andrews J."/>
            <person name="Crease T.J."/>
            <person name="Tang H."/>
            <person name="Lucas S.M."/>
            <person name="Robertson H.M."/>
            <person name="Bork P."/>
            <person name="Koonin E.V."/>
            <person name="Zdobnov E.M."/>
            <person name="Grigoriev I.V."/>
            <person name="Lynch M."/>
            <person name="Boore J.L."/>
        </authorList>
    </citation>
    <scope>NUCLEOTIDE SEQUENCE [LARGE SCALE GENOMIC DNA]</scope>
</reference>
<protein>
    <recommendedName>
        <fullName evidence="1">JmjC domain-containing protein</fullName>
    </recommendedName>
</protein>
<dbReference type="GO" id="GO:0032454">
    <property type="term" value="F:histone H3K9 demethylase activity"/>
    <property type="evidence" value="ECO:0000318"/>
    <property type="project" value="GO_Central"/>
</dbReference>
<dbReference type="GO" id="GO:0010468">
    <property type="term" value="P:regulation of gene expression"/>
    <property type="evidence" value="ECO:0000318"/>
    <property type="project" value="GO_Central"/>
</dbReference>
<dbReference type="EMBL" id="GL732579">
    <property type="protein sequence ID" value="EFX74958.1"/>
    <property type="molecule type" value="Genomic_DNA"/>
</dbReference>
<dbReference type="GO" id="GO:0005634">
    <property type="term" value="C:nucleus"/>
    <property type="evidence" value="ECO:0000318"/>
    <property type="project" value="GO_Central"/>
</dbReference>
<dbReference type="PANTHER" id="PTHR10694:SF129">
    <property type="entry name" value="LYSINE-SPECIFIC DEMETHYLASE 4B-RELATED"/>
    <property type="match status" value="1"/>
</dbReference>
<dbReference type="Proteomes" id="UP000000305">
    <property type="component" value="Unassembled WGS sequence"/>
</dbReference>
<dbReference type="KEGG" id="dpx:DAPPUDRAFT_323887"/>
<evidence type="ECO:0000313" key="3">
    <source>
        <dbReference type="Proteomes" id="UP000000305"/>
    </source>
</evidence>
<dbReference type="SUPFAM" id="SSF51197">
    <property type="entry name" value="Clavaminate synthase-like"/>
    <property type="match status" value="1"/>
</dbReference>
<proteinExistence type="predicted"/>
<dbReference type="GO" id="GO:0000785">
    <property type="term" value="C:chromatin"/>
    <property type="evidence" value="ECO:0000318"/>
    <property type="project" value="GO_Central"/>
</dbReference>
<evidence type="ECO:0000259" key="1">
    <source>
        <dbReference type="PROSITE" id="PS51184"/>
    </source>
</evidence>
<dbReference type="Gene3D" id="2.60.120.650">
    <property type="entry name" value="Cupin"/>
    <property type="match status" value="1"/>
</dbReference>
<evidence type="ECO:0000313" key="2">
    <source>
        <dbReference type="EMBL" id="EFX74958.1"/>
    </source>
</evidence>
<dbReference type="Pfam" id="PF02373">
    <property type="entry name" value="JmjC"/>
    <property type="match status" value="1"/>
</dbReference>